<gene>
    <name evidence="11 18" type="primary">aroC</name>
    <name evidence="15" type="ORF">CN585_20235</name>
    <name evidence="14" type="ORF">CN596_16025</name>
    <name evidence="13" type="ORF">CN678_00695</name>
    <name evidence="17" type="ORF">COF62_10695</name>
    <name evidence="16" type="ORF">CON73_19555</name>
    <name evidence="18" type="ORF">GPA05_07630</name>
</gene>
<dbReference type="AlphaFoldDB" id="A0A1V6LC58"/>
<evidence type="ECO:0000256" key="7">
    <source>
        <dbReference type="ARBA" id="ARBA00022827"/>
    </source>
</evidence>
<evidence type="ECO:0000313" key="23">
    <source>
        <dbReference type="Proteomes" id="UP000440820"/>
    </source>
</evidence>
<proteinExistence type="inferred from homology"/>
<evidence type="ECO:0000313" key="15">
    <source>
        <dbReference type="EMBL" id="PEQ02316.1"/>
    </source>
</evidence>
<reference evidence="13 20" key="2">
    <citation type="submission" date="2017-09" db="EMBL/GenBank/DDBJ databases">
        <title>Large-scale bioinformatics analysis of Bacillus genomes uncovers conserved roles of natural products in bacterial physiology.</title>
        <authorList>
            <consortium name="Agbiome Team Llc"/>
            <person name="Bleich R.M."/>
            <person name="Kirk G.J."/>
            <person name="Santa Maria K.C."/>
            <person name="Allen S.E."/>
            <person name="Farag S."/>
            <person name="Shank E.A."/>
            <person name="Bowers A."/>
        </authorList>
    </citation>
    <scope>NUCLEOTIDE SEQUENCE [LARGE SCALE GENOMIC DNA]</scope>
    <source>
        <strain evidence="13">AFS005430</strain>
        <strain evidence="14 20">AFS027958</strain>
    </source>
</reference>
<dbReference type="PIRSF" id="PIRSF001456">
    <property type="entry name" value="Chorismate_synth"/>
    <property type="match status" value="1"/>
</dbReference>
<keyword evidence="4 11" id="KW-0028">Amino-acid biosynthesis</keyword>
<dbReference type="NCBIfam" id="NF003793">
    <property type="entry name" value="PRK05382.1"/>
    <property type="match status" value="1"/>
</dbReference>
<reference evidence="18 23" key="3">
    <citation type="submission" date="2019-12" db="EMBL/GenBank/DDBJ databases">
        <title>Bacillus toyonensis BV-17 genome.</title>
        <authorList>
            <person name="Chen J."/>
        </authorList>
    </citation>
    <scope>NUCLEOTIDE SEQUENCE [LARGE SCALE GENOMIC DNA]</scope>
    <source>
        <strain evidence="18 23">BV-17</strain>
    </source>
</reference>
<evidence type="ECO:0000313" key="22">
    <source>
        <dbReference type="Proteomes" id="UP000225320"/>
    </source>
</evidence>
<dbReference type="GO" id="GO:0009073">
    <property type="term" value="P:aromatic amino acid family biosynthetic process"/>
    <property type="evidence" value="ECO:0007669"/>
    <property type="project" value="UniProtKB-KW"/>
</dbReference>
<evidence type="ECO:0000256" key="9">
    <source>
        <dbReference type="ARBA" id="ARBA00023141"/>
    </source>
</evidence>
<dbReference type="Proteomes" id="UP000220841">
    <property type="component" value="Unassembled WGS sequence"/>
</dbReference>
<keyword evidence="7 11" id="KW-0274">FAD</keyword>
<dbReference type="EMBL" id="NUBY01000112">
    <property type="protein sequence ID" value="PEQ02316.1"/>
    <property type="molecule type" value="Genomic_DNA"/>
</dbReference>
<keyword evidence="23" id="KW-1185">Reference proteome</keyword>
<dbReference type="PROSITE" id="PS00789">
    <property type="entry name" value="CHORISMATE_SYNTHASE_3"/>
    <property type="match status" value="1"/>
</dbReference>
<keyword evidence="9 11" id="KW-0057">Aromatic amino acid biosynthesis</keyword>
<evidence type="ECO:0000313" key="13">
    <source>
        <dbReference type="EMBL" id="PEI88975.1"/>
    </source>
</evidence>
<reference evidence="19 21" key="1">
    <citation type="submission" date="2017-09" db="EMBL/GenBank/DDBJ databases">
        <title>Large-scale bioinformatics analysis of Bacillus genomes uncovers conserved roles of natural products in bacterial physiology.</title>
        <authorList>
            <consortium name="Agbiome Team Llc"/>
            <person name="Bleich R.M."/>
            <person name="Grubbs K.J."/>
            <person name="Santa Maria K.C."/>
            <person name="Allen S.E."/>
            <person name="Farag S."/>
            <person name="Shank E.A."/>
            <person name="Bowers A."/>
        </authorList>
    </citation>
    <scope>NUCLEOTIDE SEQUENCE [LARGE SCALE GENOMIC DNA]</scope>
    <source>
        <strain evidence="15 19">AFS021349</strain>
        <strain evidence="17 21">AFS042148</strain>
        <strain evidence="16 22">AFS094862</strain>
    </source>
</reference>
<dbReference type="Proteomes" id="UP000220934">
    <property type="component" value="Unassembled WGS sequence"/>
</dbReference>
<evidence type="ECO:0000256" key="6">
    <source>
        <dbReference type="ARBA" id="ARBA00022643"/>
    </source>
</evidence>
<comment type="catalytic activity">
    <reaction evidence="11 12">
        <text>5-O-(1-carboxyvinyl)-3-phosphoshikimate = chorismate + phosphate</text>
        <dbReference type="Rhea" id="RHEA:21020"/>
        <dbReference type="ChEBI" id="CHEBI:29748"/>
        <dbReference type="ChEBI" id="CHEBI:43474"/>
        <dbReference type="ChEBI" id="CHEBI:57701"/>
        <dbReference type="EC" id="4.2.3.5"/>
    </reaction>
</comment>
<dbReference type="PANTHER" id="PTHR21085:SF0">
    <property type="entry name" value="CHORISMATE SYNTHASE"/>
    <property type="match status" value="1"/>
</dbReference>
<dbReference type="InterPro" id="IPR000453">
    <property type="entry name" value="Chorismate_synth"/>
</dbReference>
<dbReference type="EC" id="4.2.3.5" evidence="3 11"/>
<evidence type="ECO:0000313" key="16">
    <source>
        <dbReference type="EMBL" id="PGG88406.1"/>
    </source>
</evidence>
<dbReference type="FunFam" id="3.60.150.10:FF:000002">
    <property type="entry name" value="Chorismate synthase"/>
    <property type="match status" value="1"/>
</dbReference>
<dbReference type="InterPro" id="IPR020541">
    <property type="entry name" value="Chorismate_synthase_CS"/>
</dbReference>
<protein>
    <recommendedName>
        <fullName evidence="3 11">Chorismate synthase</fullName>
        <shortName evidence="11">CS</shortName>
        <ecNumber evidence="3 11">4.2.3.5</ecNumber>
    </recommendedName>
    <alternativeName>
        <fullName evidence="11">5-enolpyruvylshikimate-3-phosphate phospholyase</fullName>
    </alternativeName>
</protein>
<keyword evidence="5 11" id="KW-0285">Flavoprotein</keyword>
<dbReference type="EMBL" id="NVOI01000077">
    <property type="protein sequence ID" value="PGG88406.1"/>
    <property type="molecule type" value="Genomic_DNA"/>
</dbReference>
<dbReference type="Proteomes" id="UP000220969">
    <property type="component" value="Unassembled WGS sequence"/>
</dbReference>
<dbReference type="Pfam" id="PF01264">
    <property type="entry name" value="Chorismate_synt"/>
    <property type="match status" value="1"/>
</dbReference>
<evidence type="ECO:0000256" key="4">
    <source>
        <dbReference type="ARBA" id="ARBA00022605"/>
    </source>
</evidence>
<evidence type="ECO:0000256" key="1">
    <source>
        <dbReference type="ARBA" id="ARBA00005044"/>
    </source>
</evidence>
<dbReference type="GO" id="GO:0009423">
    <property type="term" value="P:chorismate biosynthetic process"/>
    <property type="evidence" value="ECO:0007669"/>
    <property type="project" value="UniProtKB-UniRule"/>
</dbReference>
<evidence type="ECO:0000256" key="3">
    <source>
        <dbReference type="ARBA" id="ARBA00013036"/>
    </source>
</evidence>
<feature type="binding site" evidence="11">
    <location>
        <position position="39"/>
    </location>
    <ligand>
        <name>NADP(+)</name>
        <dbReference type="ChEBI" id="CHEBI:58349"/>
    </ligand>
</feature>
<dbReference type="HAMAP" id="MF_00300">
    <property type="entry name" value="Chorismate_synth"/>
    <property type="match status" value="1"/>
</dbReference>
<comment type="function">
    <text evidence="11">Catalyzes the anti-1,4-elimination of the C-3 phosphate and the C-6 proR hydrogen from 5-enolpyruvylshikimate-3-phosphate (EPSP) to yield chorismate, which is the branch point compound that serves as the starting substrate for the three terminal pathways of aromatic amino acid biosynthesis. This reaction introduces a second double bond into the aromatic ring system.</text>
</comment>
<evidence type="ECO:0000313" key="21">
    <source>
        <dbReference type="Proteomes" id="UP000224044"/>
    </source>
</evidence>
<dbReference type="GO" id="GO:0004107">
    <property type="term" value="F:chorismate synthase activity"/>
    <property type="evidence" value="ECO:0007669"/>
    <property type="project" value="UniProtKB-UniRule"/>
</dbReference>
<dbReference type="EMBL" id="NUSY01000012">
    <property type="protein sequence ID" value="PHE14336.1"/>
    <property type="molecule type" value="Genomic_DNA"/>
</dbReference>
<dbReference type="PROSITE" id="PS00787">
    <property type="entry name" value="CHORISMATE_SYNTHASE_1"/>
    <property type="match status" value="1"/>
</dbReference>
<evidence type="ECO:0000256" key="11">
    <source>
        <dbReference type="HAMAP-Rule" id="MF_00300"/>
    </source>
</evidence>
<dbReference type="Proteomes" id="UP000224044">
    <property type="component" value="Unassembled WGS sequence"/>
</dbReference>
<evidence type="ECO:0000256" key="2">
    <source>
        <dbReference type="ARBA" id="ARBA00008014"/>
    </source>
</evidence>
<evidence type="ECO:0000256" key="12">
    <source>
        <dbReference type="RuleBase" id="RU000605"/>
    </source>
</evidence>
<dbReference type="InterPro" id="IPR035904">
    <property type="entry name" value="Chorismate_synth_AroC_sf"/>
</dbReference>
<feature type="binding site" evidence="11">
    <location>
        <position position="45"/>
    </location>
    <ligand>
        <name>NADP(+)</name>
        <dbReference type="ChEBI" id="CHEBI:58349"/>
    </ligand>
</feature>
<feature type="binding site" evidence="11">
    <location>
        <begin position="132"/>
        <end position="134"/>
    </location>
    <ligand>
        <name>FMN</name>
        <dbReference type="ChEBI" id="CHEBI:58210"/>
    </ligand>
</feature>
<evidence type="ECO:0000256" key="8">
    <source>
        <dbReference type="ARBA" id="ARBA00022857"/>
    </source>
</evidence>
<keyword evidence="8 11" id="KW-0521">NADP</keyword>
<comment type="cofactor">
    <cofactor evidence="11 12">
        <name>FMNH2</name>
        <dbReference type="ChEBI" id="CHEBI:57618"/>
    </cofactor>
    <text evidence="11 12">Reduced FMN (FMNH(2)).</text>
</comment>
<feature type="binding site" evidence="11">
    <location>
        <begin position="313"/>
        <end position="317"/>
    </location>
    <ligand>
        <name>FMN</name>
        <dbReference type="ChEBI" id="CHEBI:58210"/>
    </ligand>
</feature>
<dbReference type="GO" id="GO:0008652">
    <property type="term" value="P:amino acid biosynthetic process"/>
    <property type="evidence" value="ECO:0007669"/>
    <property type="project" value="UniProtKB-KW"/>
</dbReference>
<comment type="similarity">
    <text evidence="2 11 12">Belongs to the chorismate synthase family.</text>
</comment>
<dbReference type="EMBL" id="NUAJ01000017">
    <property type="protein sequence ID" value="PEN53458.1"/>
    <property type="molecule type" value="Genomic_DNA"/>
</dbReference>
<evidence type="ECO:0000313" key="17">
    <source>
        <dbReference type="EMBL" id="PHE14336.1"/>
    </source>
</evidence>
<dbReference type="GO" id="GO:0005829">
    <property type="term" value="C:cytosol"/>
    <property type="evidence" value="ECO:0007669"/>
    <property type="project" value="TreeGrafter"/>
</dbReference>
<dbReference type="SUPFAM" id="SSF103263">
    <property type="entry name" value="Chorismate synthase, AroC"/>
    <property type="match status" value="1"/>
</dbReference>
<keyword evidence="6 11" id="KW-0288">FMN</keyword>
<evidence type="ECO:0000313" key="19">
    <source>
        <dbReference type="Proteomes" id="UP000220841"/>
    </source>
</evidence>
<dbReference type="Gene3D" id="3.60.150.10">
    <property type="entry name" value="Chorismate synthase AroC"/>
    <property type="match status" value="1"/>
</dbReference>
<dbReference type="PANTHER" id="PTHR21085">
    <property type="entry name" value="CHORISMATE SYNTHASE"/>
    <property type="match status" value="1"/>
</dbReference>
<evidence type="ECO:0000313" key="14">
    <source>
        <dbReference type="EMBL" id="PEN53458.1"/>
    </source>
</evidence>
<dbReference type="Proteomes" id="UP000440820">
    <property type="component" value="Chromosome"/>
</dbReference>
<dbReference type="RefSeq" id="WP_001269353.1">
    <property type="nucleotide sequence ID" value="NZ_CP036014.1"/>
</dbReference>
<evidence type="ECO:0000313" key="20">
    <source>
        <dbReference type="Proteomes" id="UP000220934"/>
    </source>
</evidence>
<evidence type="ECO:0000313" key="18">
    <source>
        <dbReference type="EMBL" id="QHA16884.1"/>
    </source>
</evidence>
<dbReference type="UniPathway" id="UPA00053">
    <property type="reaction ID" value="UER00090"/>
</dbReference>
<dbReference type="EMBL" id="CP047044">
    <property type="protein sequence ID" value="QHA16884.1"/>
    <property type="molecule type" value="Genomic_DNA"/>
</dbReference>
<evidence type="ECO:0000256" key="10">
    <source>
        <dbReference type="ARBA" id="ARBA00023239"/>
    </source>
</evidence>
<keyword evidence="10 11" id="KW-0456">Lyase</keyword>
<comment type="subunit">
    <text evidence="11">Homotetramer.</text>
</comment>
<name>A0A1V6LC58_9BACI</name>
<dbReference type="CDD" id="cd07304">
    <property type="entry name" value="Chorismate_synthase"/>
    <property type="match status" value="1"/>
</dbReference>
<feature type="binding site" evidence="11">
    <location>
        <begin position="253"/>
        <end position="254"/>
    </location>
    <ligand>
        <name>FMN</name>
        <dbReference type="ChEBI" id="CHEBI:58210"/>
    </ligand>
</feature>
<dbReference type="NCBIfam" id="TIGR00033">
    <property type="entry name" value="aroC"/>
    <property type="match status" value="1"/>
</dbReference>
<dbReference type="GO" id="GO:0010181">
    <property type="term" value="F:FMN binding"/>
    <property type="evidence" value="ECO:0007669"/>
    <property type="project" value="TreeGrafter"/>
</dbReference>
<dbReference type="PROSITE" id="PS00788">
    <property type="entry name" value="CHORISMATE_SYNTHASE_2"/>
    <property type="match status" value="1"/>
</dbReference>
<evidence type="ECO:0000256" key="5">
    <source>
        <dbReference type="ARBA" id="ARBA00022630"/>
    </source>
</evidence>
<dbReference type="Proteomes" id="UP000225320">
    <property type="component" value="Unassembled WGS sequence"/>
</dbReference>
<dbReference type="EMBL" id="NUEH01000002">
    <property type="protein sequence ID" value="PEI88975.1"/>
    <property type="molecule type" value="Genomic_DNA"/>
</dbReference>
<feature type="binding site" evidence="11">
    <location>
        <position position="339"/>
    </location>
    <ligand>
        <name>FMN</name>
        <dbReference type="ChEBI" id="CHEBI:58210"/>
    </ligand>
</feature>
<accession>A0A1V6LC58</accession>
<comment type="pathway">
    <text evidence="1 11 12">Metabolic intermediate biosynthesis; chorismate biosynthesis; chorismate from D-erythrose 4-phosphate and phosphoenolpyruvate: step 7/7.</text>
</comment>
<organism evidence="17 21">
    <name type="scientific">Bacillus toyonensis</name>
    <dbReference type="NCBI Taxonomy" id="155322"/>
    <lineage>
        <taxon>Bacteria</taxon>
        <taxon>Bacillati</taxon>
        <taxon>Bacillota</taxon>
        <taxon>Bacilli</taxon>
        <taxon>Bacillales</taxon>
        <taxon>Bacillaceae</taxon>
        <taxon>Bacillus</taxon>
        <taxon>Bacillus cereus group</taxon>
    </lineage>
</organism>
<sequence>MRYITAGESHGPQLTTIIEGIPAGLPLVADDINEELARRQKGYGRGRRMQIETDQVQIASGVRHGETLGSPIALVVENRDFAHWTKIMGAESLTEQEEKEMKRKVTKPRPGHADLNGAIKYGHRDMRNVLERSSARETTVRVAAGAVAKKVLAELGITVAGHVIEIGGVQAKEITYRSIEELKSITEASPVRCLDEEAGNQMIKAIDDAKANGDSIGGIVEVIVEGMPIGVGSYVHYDRKLDAKLAAAIMSINAFKGVEIGIGFEAAHRPGSEVHDEILWNEARGYTRRTNHAGGLEGGMTTGMPIVVRGVMKPIPTLYKPLQSVDIDTKEPFTASIERSDSCAVPAASVVAEAVVAWELATALIEQFGLDRMDLIRENMEKHNEYARGF</sequence>
<feature type="binding site" evidence="11">
    <location>
        <position position="298"/>
    </location>
    <ligand>
        <name>FMN</name>
        <dbReference type="ChEBI" id="CHEBI:58210"/>
    </ligand>
</feature>